<evidence type="ECO:0000313" key="7">
    <source>
        <dbReference type="EMBL" id="OGD89178.1"/>
    </source>
</evidence>
<comment type="similarity">
    <text evidence="5">Belongs to the PINc/VapC protein family.</text>
</comment>
<keyword evidence="5" id="KW-0460">Magnesium</keyword>
<dbReference type="AlphaFoldDB" id="A0A1F5GBE5"/>
<dbReference type="GO" id="GO:0000287">
    <property type="term" value="F:magnesium ion binding"/>
    <property type="evidence" value="ECO:0007669"/>
    <property type="project" value="UniProtKB-UniRule"/>
</dbReference>
<comment type="function">
    <text evidence="5">Toxic component of a toxin-antitoxin (TA) system. An RNase.</text>
</comment>
<dbReference type="GO" id="GO:0016787">
    <property type="term" value="F:hydrolase activity"/>
    <property type="evidence" value="ECO:0007669"/>
    <property type="project" value="UniProtKB-KW"/>
</dbReference>
<keyword evidence="1 5" id="KW-1277">Toxin-antitoxin system</keyword>
<dbReference type="Gene3D" id="3.40.50.1010">
    <property type="entry name" value="5'-nuclease"/>
    <property type="match status" value="1"/>
</dbReference>
<keyword evidence="3 5" id="KW-0479">Metal-binding</keyword>
<reference evidence="7 8" key="1">
    <citation type="journal article" date="2016" name="Nat. Commun.">
        <title>Thousands of microbial genomes shed light on interconnected biogeochemical processes in an aquifer system.</title>
        <authorList>
            <person name="Anantharaman K."/>
            <person name="Brown C.T."/>
            <person name="Hug L.A."/>
            <person name="Sharon I."/>
            <person name="Castelle C.J."/>
            <person name="Probst A.J."/>
            <person name="Thomas B.C."/>
            <person name="Singh A."/>
            <person name="Wilkins M.J."/>
            <person name="Karaoz U."/>
            <person name="Brodie E.L."/>
            <person name="Williams K.H."/>
            <person name="Hubbard S.S."/>
            <person name="Banfield J.F."/>
        </authorList>
    </citation>
    <scope>NUCLEOTIDE SEQUENCE [LARGE SCALE GENOMIC DNA]</scope>
</reference>
<gene>
    <name evidence="5" type="primary">vapC</name>
    <name evidence="7" type="ORF">A2693_02230</name>
</gene>
<evidence type="ECO:0000256" key="3">
    <source>
        <dbReference type="ARBA" id="ARBA00022723"/>
    </source>
</evidence>
<proteinExistence type="inferred from homology"/>
<dbReference type="Proteomes" id="UP000178577">
    <property type="component" value="Unassembled WGS sequence"/>
</dbReference>
<protein>
    <recommendedName>
        <fullName evidence="5">Ribonuclease VapC</fullName>
        <shortName evidence="5">RNase VapC</shortName>
        <ecNumber evidence="5">3.1.-.-</ecNumber>
    </recommendedName>
    <alternativeName>
        <fullName evidence="5">Toxin VapC</fullName>
    </alternativeName>
</protein>
<dbReference type="HAMAP" id="MF_00265">
    <property type="entry name" value="VapC_Nob1"/>
    <property type="match status" value="1"/>
</dbReference>
<organism evidence="7 8">
    <name type="scientific">Candidatus Curtissbacteria bacterium RIFCSPHIGHO2_01_FULL_40_12</name>
    <dbReference type="NCBI Taxonomy" id="1797710"/>
    <lineage>
        <taxon>Bacteria</taxon>
        <taxon>Candidatus Curtissiibacteriota</taxon>
    </lineage>
</organism>
<dbReference type="InterPro" id="IPR022907">
    <property type="entry name" value="VapC_family"/>
</dbReference>
<evidence type="ECO:0000313" key="8">
    <source>
        <dbReference type="Proteomes" id="UP000178577"/>
    </source>
</evidence>
<dbReference type="EMBL" id="MFAY01000016">
    <property type="protein sequence ID" value="OGD89178.1"/>
    <property type="molecule type" value="Genomic_DNA"/>
</dbReference>
<dbReference type="SUPFAM" id="SSF88723">
    <property type="entry name" value="PIN domain-like"/>
    <property type="match status" value="1"/>
</dbReference>
<accession>A0A1F5GBE5</accession>
<dbReference type="Pfam" id="PF01850">
    <property type="entry name" value="PIN"/>
    <property type="match status" value="1"/>
</dbReference>
<keyword evidence="2 5" id="KW-0540">Nuclease</keyword>
<dbReference type="GO" id="GO:0004540">
    <property type="term" value="F:RNA nuclease activity"/>
    <property type="evidence" value="ECO:0007669"/>
    <property type="project" value="InterPro"/>
</dbReference>
<evidence type="ECO:0000256" key="4">
    <source>
        <dbReference type="ARBA" id="ARBA00022801"/>
    </source>
</evidence>
<feature type="binding site" evidence="5">
    <location>
        <position position="12"/>
    </location>
    <ligand>
        <name>Mg(2+)</name>
        <dbReference type="ChEBI" id="CHEBI:18420"/>
    </ligand>
</feature>
<sequence length="150" mass="16779">MIGSSNDSVLFDTNILVYSYDVNSPNHKVAQKLRDAVNEGKMKAAIAPQNLLELYSTITNVAKNENPASPNEAILEVKKFLASRFELIELSGRELETTLLLIKGNHVTSRRIFDVYLVATMLSNGIKTIYTANERDFEIFKGIKAVNPFK</sequence>
<keyword evidence="4 5" id="KW-0378">Hydrolase</keyword>
<keyword evidence="5" id="KW-0800">Toxin</keyword>
<evidence type="ECO:0000256" key="2">
    <source>
        <dbReference type="ARBA" id="ARBA00022722"/>
    </source>
</evidence>
<evidence type="ECO:0000256" key="5">
    <source>
        <dbReference type="HAMAP-Rule" id="MF_00265"/>
    </source>
</evidence>
<evidence type="ECO:0000256" key="1">
    <source>
        <dbReference type="ARBA" id="ARBA00022649"/>
    </source>
</evidence>
<dbReference type="GO" id="GO:0090729">
    <property type="term" value="F:toxin activity"/>
    <property type="evidence" value="ECO:0007669"/>
    <property type="project" value="UniProtKB-KW"/>
</dbReference>
<evidence type="ECO:0000259" key="6">
    <source>
        <dbReference type="Pfam" id="PF01850"/>
    </source>
</evidence>
<comment type="caution">
    <text evidence="7">The sequence shown here is derived from an EMBL/GenBank/DDBJ whole genome shotgun (WGS) entry which is preliminary data.</text>
</comment>
<feature type="binding site" evidence="5">
    <location>
        <position position="114"/>
    </location>
    <ligand>
        <name>Mg(2+)</name>
        <dbReference type="ChEBI" id="CHEBI:18420"/>
    </ligand>
</feature>
<name>A0A1F5GBE5_9BACT</name>
<comment type="cofactor">
    <cofactor evidence="5">
        <name>Mg(2+)</name>
        <dbReference type="ChEBI" id="CHEBI:18420"/>
    </cofactor>
</comment>
<feature type="domain" description="PIN" evidence="6">
    <location>
        <begin position="9"/>
        <end position="137"/>
    </location>
</feature>
<dbReference type="EC" id="3.1.-.-" evidence="5"/>
<dbReference type="InterPro" id="IPR002716">
    <property type="entry name" value="PIN_dom"/>
</dbReference>
<dbReference type="InterPro" id="IPR029060">
    <property type="entry name" value="PIN-like_dom_sf"/>
</dbReference>